<evidence type="ECO:0000313" key="5">
    <source>
        <dbReference type="Proteomes" id="UP000800041"/>
    </source>
</evidence>
<evidence type="ECO:0008006" key="6">
    <source>
        <dbReference type="Google" id="ProtNLM"/>
    </source>
</evidence>
<organism evidence="4 5">
    <name type="scientific">Aulographum hederae CBS 113979</name>
    <dbReference type="NCBI Taxonomy" id="1176131"/>
    <lineage>
        <taxon>Eukaryota</taxon>
        <taxon>Fungi</taxon>
        <taxon>Dikarya</taxon>
        <taxon>Ascomycota</taxon>
        <taxon>Pezizomycotina</taxon>
        <taxon>Dothideomycetes</taxon>
        <taxon>Pleosporomycetidae</taxon>
        <taxon>Aulographales</taxon>
        <taxon>Aulographaceae</taxon>
    </lineage>
</organism>
<keyword evidence="2" id="KW-0812">Transmembrane</keyword>
<reference evidence="4" key="1">
    <citation type="journal article" date="2020" name="Stud. Mycol.">
        <title>101 Dothideomycetes genomes: a test case for predicting lifestyles and emergence of pathogens.</title>
        <authorList>
            <person name="Haridas S."/>
            <person name="Albert R."/>
            <person name="Binder M."/>
            <person name="Bloem J."/>
            <person name="Labutti K."/>
            <person name="Salamov A."/>
            <person name="Andreopoulos B."/>
            <person name="Baker S."/>
            <person name="Barry K."/>
            <person name="Bills G."/>
            <person name="Bluhm B."/>
            <person name="Cannon C."/>
            <person name="Castanera R."/>
            <person name="Culley D."/>
            <person name="Daum C."/>
            <person name="Ezra D."/>
            <person name="Gonzalez J."/>
            <person name="Henrissat B."/>
            <person name="Kuo A."/>
            <person name="Liang C."/>
            <person name="Lipzen A."/>
            <person name="Lutzoni F."/>
            <person name="Magnuson J."/>
            <person name="Mondo S."/>
            <person name="Nolan M."/>
            <person name="Ohm R."/>
            <person name="Pangilinan J."/>
            <person name="Park H.-J."/>
            <person name="Ramirez L."/>
            <person name="Alfaro M."/>
            <person name="Sun H."/>
            <person name="Tritt A."/>
            <person name="Yoshinaga Y."/>
            <person name="Zwiers L.-H."/>
            <person name="Turgeon B."/>
            <person name="Goodwin S."/>
            <person name="Spatafora J."/>
            <person name="Crous P."/>
            <person name="Grigoriev I."/>
        </authorList>
    </citation>
    <scope>NUCLEOTIDE SEQUENCE</scope>
    <source>
        <strain evidence="4">CBS 113979</strain>
    </source>
</reference>
<keyword evidence="3" id="KW-0732">Signal</keyword>
<gene>
    <name evidence="4" type="ORF">K402DRAFT_425677</name>
</gene>
<feature type="signal peptide" evidence="3">
    <location>
        <begin position="1"/>
        <end position="17"/>
    </location>
</feature>
<evidence type="ECO:0000256" key="1">
    <source>
        <dbReference type="SAM" id="MobiDB-lite"/>
    </source>
</evidence>
<feature type="compositionally biased region" description="Low complexity" evidence="1">
    <location>
        <begin position="144"/>
        <end position="159"/>
    </location>
</feature>
<evidence type="ECO:0000313" key="4">
    <source>
        <dbReference type="EMBL" id="KAF1981088.1"/>
    </source>
</evidence>
<keyword evidence="2" id="KW-0472">Membrane</keyword>
<name>A0A6G1GK39_9PEZI</name>
<keyword evidence="5" id="KW-1185">Reference proteome</keyword>
<feature type="compositionally biased region" description="Polar residues" evidence="1">
    <location>
        <begin position="96"/>
        <end position="109"/>
    </location>
</feature>
<evidence type="ECO:0000256" key="3">
    <source>
        <dbReference type="SAM" id="SignalP"/>
    </source>
</evidence>
<protein>
    <recommendedName>
        <fullName evidence="6">FAS1 domain-containing protein</fullName>
    </recommendedName>
</protein>
<feature type="compositionally biased region" description="Low complexity" evidence="1">
    <location>
        <begin position="112"/>
        <end position="136"/>
    </location>
</feature>
<dbReference type="AlphaFoldDB" id="A0A6G1GK39"/>
<dbReference type="OrthoDB" id="5419608at2759"/>
<keyword evidence="2" id="KW-1133">Transmembrane helix</keyword>
<proteinExistence type="predicted"/>
<feature type="chain" id="PRO_5026335811" description="FAS1 domain-containing protein" evidence="3">
    <location>
        <begin position="18"/>
        <end position="182"/>
    </location>
</feature>
<feature type="region of interest" description="Disordered" evidence="1">
    <location>
        <begin position="96"/>
        <end position="159"/>
    </location>
</feature>
<dbReference type="Proteomes" id="UP000800041">
    <property type="component" value="Unassembled WGS sequence"/>
</dbReference>
<accession>A0A6G1GK39</accession>
<feature type="transmembrane region" description="Helical" evidence="2">
    <location>
        <begin position="159"/>
        <end position="181"/>
    </location>
</feature>
<sequence>MQLQTLTLLSLPAVAVAQLAPYPVEKRQDAIPDQSSIRSVLLTAIPSSLLDVAATNPVEFSSIIASEFAEATPPAWFTSLPTDIQTLLLATPTAASSGMPGSSVNSTLPMPTGSTNSTTGGNGTVSNSTITSSTRTMPTLPSDASTSAEQTSTTSTGGAALPSAVIGAGIAGAIGFVGMLAL</sequence>
<evidence type="ECO:0000256" key="2">
    <source>
        <dbReference type="SAM" id="Phobius"/>
    </source>
</evidence>
<dbReference type="EMBL" id="ML977208">
    <property type="protein sequence ID" value="KAF1981088.1"/>
    <property type="molecule type" value="Genomic_DNA"/>
</dbReference>